<dbReference type="PANTHER" id="PTHR31360:SF0">
    <property type="entry name" value="OIL BODY-ASSOCIATED PROTEIN 1B"/>
    <property type="match status" value="1"/>
</dbReference>
<reference evidence="2" key="1">
    <citation type="submission" date="2021-05" db="EMBL/GenBank/DDBJ databases">
        <authorList>
            <person name="Khan N."/>
        </authorList>
    </citation>
    <scope>NUCLEOTIDE SEQUENCE</scope>
</reference>
<dbReference type="PANTHER" id="PTHR31360">
    <property type="match status" value="1"/>
</dbReference>
<evidence type="ECO:0008006" key="4">
    <source>
        <dbReference type="Google" id="ProtNLM"/>
    </source>
</evidence>
<evidence type="ECO:0000313" key="2">
    <source>
        <dbReference type="EMBL" id="CAG7555870.1"/>
    </source>
</evidence>
<evidence type="ECO:0000313" key="3">
    <source>
        <dbReference type="Proteomes" id="UP000693738"/>
    </source>
</evidence>
<proteinExistence type="inferred from homology"/>
<dbReference type="InterPro" id="IPR010686">
    <property type="entry name" value="OBAP-like"/>
</dbReference>
<evidence type="ECO:0000256" key="1">
    <source>
        <dbReference type="ARBA" id="ARBA00009740"/>
    </source>
</evidence>
<comment type="caution">
    <text evidence="2">The sequence shown here is derived from an EMBL/GenBank/DDBJ whole genome shotgun (WGS) entry which is preliminary data.</text>
</comment>
<sequence>MTDNKDIPVTNDSMGEPLSGKNQILTAGAAVTQEFRPVKHICAHLNAFHAYADDPSRFVEANHYCAHLNEDVRQCLLYDSDEPNARLIGVEYMITPKLYETLDKEERQLWHSHVYEVKSGMLIMPNRAVPESTWQVAENYEMDQVVQLYGKVYHLWQTDRGDRLPLGPPKLMTSFTADGQFDFEKHVGERDRRFGTDYKVKKEARKDIPEPVIHEGEYSDALAYGVELTGYRCGSSLEEGQLRRAKGPQHAIGRTDGCIVNWAGRRRGAFFARQVDIVRSERDGKKAIEIVLMGIIYYSS</sequence>
<dbReference type="Pfam" id="PF06884">
    <property type="entry name" value="DUF1264"/>
    <property type="match status" value="1"/>
</dbReference>
<gene>
    <name evidence="2" type="ORF">FEQUK3_LOCUS1615</name>
</gene>
<dbReference type="AlphaFoldDB" id="A0A8J2IF28"/>
<name>A0A8J2IF28_FUSEQ</name>
<dbReference type="EMBL" id="CAJSTJ010000077">
    <property type="protein sequence ID" value="CAG7555870.1"/>
    <property type="molecule type" value="Genomic_DNA"/>
</dbReference>
<dbReference type="Proteomes" id="UP000693738">
    <property type="component" value="Unassembled WGS sequence"/>
</dbReference>
<comment type="similarity">
    <text evidence="1">Belongs to the OBAP family.</text>
</comment>
<protein>
    <recommendedName>
        <fullName evidence="4">DUF1264-domain-containing protein</fullName>
    </recommendedName>
</protein>
<accession>A0A8J2IF28</accession>
<organism evidence="2 3">
    <name type="scientific">Fusarium equiseti</name>
    <name type="common">Fusarium scirpi</name>
    <dbReference type="NCBI Taxonomy" id="61235"/>
    <lineage>
        <taxon>Eukaryota</taxon>
        <taxon>Fungi</taxon>
        <taxon>Dikarya</taxon>
        <taxon>Ascomycota</taxon>
        <taxon>Pezizomycotina</taxon>
        <taxon>Sordariomycetes</taxon>
        <taxon>Hypocreomycetidae</taxon>
        <taxon>Hypocreales</taxon>
        <taxon>Nectriaceae</taxon>
        <taxon>Fusarium</taxon>
        <taxon>Fusarium incarnatum-equiseti species complex</taxon>
    </lineage>
</organism>